<dbReference type="EMBL" id="WKKZ01000950">
    <property type="protein sequence ID" value="MSE06463.1"/>
    <property type="molecule type" value="Genomic_DNA"/>
</dbReference>
<sequence>NFSIDFIFRWFNAEIKSLAEQYQMDEAAVRSALSDDMLKHDIAVRKVVDEIADSAKQTRDAKKDEE</sequence>
<comment type="caution">
    <text evidence="1">The sequence shown here is derived from an EMBL/GenBank/DDBJ whole genome shotgun (WGS) entry which is preliminary data.</text>
</comment>
<feature type="non-terminal residue" evidence="1">
    <location>
        <position position="1"/>
    </location>
</feature>
<dbReference type="Gene3D" id="1.10.3120.10">
    <property type="entry name" value="Trigger factor, C-terminal domain"/>
    <property type="match status" value="1"/>
</dbReference>
<gene>
    <name evidence="1" type="ORF">GKC34_12070</name>
</gene>
<dbReference type="InterPro" id="IPR027304">
    <property type="entry name" value="Trigger_fact/SurA_dom_sf"/>
</dbReference>
<reference evidence="1 2" key="1">
    <citation type="submission" date="2019-11" db="EMBL/GenBank/DDBJ databases">
        <title>Draft Genome Sequence of Plant Growth-Promoting Rhizosphere-Associated Bacteria.</title>
        <authorList>
            <person name="Vasilyev I.Y."/>
            <person name="Radchenko V."/>
            <person name="Ilnitskaya E.V."/>
        </authorList>
    </citation>
    <scope>NUCLEOTIDE SEQUENCE [LARGE SCALE GENOMIC DNA]</scope>
    <source>
        <strain evidence="1 2">VRA_1sq_f</strain>
    </source>
</reference>
<evidence type="ECO:0000313" key="2">
    <source>
        <dbReference type="Proteomes" id="UP000437575"/>
    </source>
</evidence>
<dbReference type="GO" id="GO:0006457">
    <property type="term" value="P:protein folding"/>
    <property type="evidence" value="ECO:0007669"/>
    <property type="project" value="InterPro"/>
</dbReference>
<dbReference type="Proteomes" id="UP000437575">
    <property type="component" value="Unassembled WGS sequence"/>
</dbReference>
<evidence type="ECO:0000313" key="1">
    <source>
        <dbReference type="EMBL" id="MSE06463.1"/>
    </source>
</evidence>
<organism evidence="1 2">
    <name type="scientific">Ligilactobacillus salivarius</name>
    <dbReference type="NCBI Taxonomy" id="1624"/>
    <lineage>
        <taxon>Bacteria</taxon>
        <taxon>Bacillati</taxon>
        <taxon>Bacillota</taxon>
        <taxon>Bacilli</taxon>
        <taxon>Lactobacillales</taxon>
        <taxon>Lactobacillaceae</taxon>
        <taxon>Ligilactobacillus</taxon>
    </lineage>
</organism>
<proteinExistence type="predicted"/>
<dbReference type="SUPFAM" id="SSF109998">
    <property type="entry name" value="Triger factor/SurA peptide-binding domain-like"/>
    <property type="match status" value="1"/>
</dbReference>
<dbReference type="InterPro" id="IPR037041">
    <property type="entry name" value="Trigger_fac_C_sf"/>
</dbReference>
<protein>
    <submittedName>
        <fullName evidence="1">Uncharacterized protein</fullName>
    </submittedName>
</protein>
<name>A0A6A8LTB9_9LACO</name>
<accession>A0A6A8LTB9</accession>
<dbReference type="GO" id="GO:0015031">
    <property type="term" value="P:protein transport"/>
    <property type="evidence" value="ECO:0007669"/>
    <property type="project" value="InterPro"/>
</dbReference>
<dbReference type="AlphaFoldDB" id="A0A6A8LTB9"/>